<evidence type="ECO:0000256" key="5">
    <source>
        <dbReference type="SAM" id="SignalP"/>
    </source>
</evidence>
<evidence type="ECO:0000256" key="2">
    <source>
        <dbReference type="ARBA" id="ARBA00022729"/>
    </source>
</evidence>
<feature type="signal peptide" evidence="5">
    <location>
        <begin position="1"/>
        <end position="23"/>
    </location>
</feature>
<dbReference type="Gene3D" id="3.40.50.1820">
    <property type="entry name" value="alpha/beta hydrolase"/>
    <property type="match status" value="1"/>
</dbReference>
<reference evidence="8 9" key="1">
    <citation type="submission" date="2020-08" db="EMBL/GenBank/DDBJ databases">
        <title>Sequencing the genomes of 1000 actinobacteria strains.</title>
        <authorList>
            <person name="Klenk H.-P."/>
        </authorList>
    </citation>
    <scope>NUCLEOTIDE SEQUENCE [LARGE SCALE GENOMIC DNA]</scope>
    <source>
        <strain evidence="8 9">DSM 45258</strain>
    </source>
</reference>
<feature type="domain" description="Peptidase S33 tripeptidyl aminopeptidase-like C-terminal" evidence="7">
    <location>
        <begin position="396"/>
        <end position="478"/>
    </location>
</feature>
<evidence type="ECO:0000259" key="6">
    <source>
        <dbReference type="Pfam" id="PF00561"/>
    </source>
</evidence>
<dbReference type="InterPro" id="IPR000073">
    <property type="entry name" value="AB_hydrolase_1"/>
</dbReference>
<comment type="similarity">
    <text evidence="1">Belongs to the peptidase S33 family.</text>
</comment>
<dbReference type="Pfam" id="PF08386">
    <property type="entry name" value="Abhydrolase_4"/>
    <property type="match status" value="1"/>
</dbReference>
<dbReference type="SUPFAM" id="SSF53474">
    <property type="entry name" value="alpha/beta-Hydrolases"/>
    <property type="match status" value="1"/>
</dbReference>
<keyword evidence="3" id="KW-0378">Hydrolase</keyword>
<dbReference type="AlphaFoldDB" id="A0A839RJM7"/>
<evidence type="ECO:0000256" key="4">
    <source>
        <dbReference type="SAM" id="MobiDB-lite"/>
    </source>
</evidence>
<proteinExistence type="inferred from homology"/>
<dbReference type="InterPro" id="IPR029058">
    <property type="entry name" value="AB_hydrolase_fold"/>
</dbReference>
<dbReference type="OrthoDB" id="9796770at2"/>
<dbReference type="InterPro" id="IPR051601">
    <property type="entry name" value="Serine_prot/Carboxylest_S33"/>
</dbReference>
<dbReference type="GO" id="GO:0016787">
    <property type="term" value="F:hydrolase activity"/>
    <property type="evidence" value="ECO:0007669"/>
    <property type="project" value="UniProtKB-KW"/>
</dbReference>
<keyword evidence="9" id="KW-1185">Reference proteome</keyword>
<dbReference type="InterPro" id="IPR013595">
    <property type="entry name" value="Pept_S33_TAP-like_C"/>
</dbReference>
<evidence type="ECO:0000256" key="3">
    <source>
        <dbReference type="ARBA" id="ARBA00022801"/>
    </source>
</evidence>
<evidence type="ECO:0000259" key="7">
    <source>
        <dbReference type="Pfam" id="PF08386"/>
    </source>
</evidence>
<evidence type="ECO:0000256" key="1">
    <source>
        <dbReference type="ARBA" id="ARBA00010088"/>
    </source>
</evidence>
<organism evidence="8 9">
    <name type="scientific">Hoyosella altamirensis</name>
    <dbReference type="NCBI Taxonomy" id="616997"/>
    <lineage>
        <taxon>Bacteria</taxon>
        <taxon>Bacillati</taxon>
        <taxon>Actinomycetota</taxon>
        <taxon>Actinomycetes</taxon>
        <taxon>Mycobacteriales</taxon>
        <taxon>Hoyosellaceae</taxon>
        <taxon>Hoyosella</taxon>
    </lineage>
</organism>
<feature type="region of interest" description="Disordered" evidence="4">
    <location>
        <begin position="257"/>
        <end position="279"/>
    </location>
</feature>
<feature type="compositionally biased region" description="Pro residues" evidence="4">
    <location>
        <begin position="264"/>
        <end position="279"/>
    </location>
</feature>
<dbReference type="Proteomes" id="UP000567922">
    <property type="component" value="Unassembled WGS sequence"/>
</dbReference>
<name>A0A839RJM7_9ACTN</name>
<sequence length="478" mass="51901">MFRLGLLTALLVVAALLPPVAHADTPLTWGPCPTEARAPDAECAEVTVPRDHNAPERGSITVTVSRIRATGERRGVLFGNPGGPGTDALGMFSTERDLSFPTGLRAHFDLVAMQPRGLRWSTPLECDTTAGAFAVGALLRQACDVEYVDTITTENTARDLDVVRRALGENTIHLYGLSYGAALMADYATLFPHRVGKMVLDSGVAPDSRWLNLYTDRVPARMQRLHDLFAWIAQRNDTYGLGTTPRGVYESWSDRIKQESGAPAPVPPPPARPGDTPPQLSPWTDEYLAIDDALTKPIWRTSQYAYAGAQPSRLYDFIVFVGLYRSSSWPDIADAIRHGTPDTRTDPVPLFMQYVITAITCNENANPPAVHTIPDTAWNYLTGGNRIVAEANVFGSGLLCAGWAPVTQPVPWSGEKLRHPPLVLHQTGDAAAPYAGGQALAATFNARMITLDGSDHGVAIHDLPETDRNIMNYLLSGE</sequence>
<dbReference type="EMBL" id="JACHWS010000001">
    <property type="protein sequence ID" value="MBB3036607.1"/>
    <property type="molecule type" value="Genomic_DNA"/>
</dbReference>
<gene>
    <name evidence="8" type="ORF">FHU29_001041</name>
</gene>
<evidence type="ECO:0000313" key="8">
    <source>
        <dbReference type="EMBL" id="MBB3036607.1"/>
    </source>
</evidence>
<comment type="caution">
    <text evidence="8">The sequence shown here is derived from an EMBL/GenBank/DDBJ whole genome shotgun (WGS) entry which is preliminary data.</text>
</comment>
<dbReference type="PANTHER" id="PTHR43248">
    <property type="entry name" value="2-SUCCINYL-6-HYDROXY-2,4-CYCLOHEXADIENE-1-CARBOXYLATE SYNTHASE"/>
    <property type="match status" value="1"/>
</dbReference>
<feature type="domain" description="AB hydrolase-1" evidence="6">
    <location>
        <begin position="101"/>
        <end position="211"/>
    </location>
</feature>
<keyword evidence="2 5" id="KW-0732">Signal</keyword>
<dbReference type="RefSeq" id="WP_064441766.1">
    <property type="nucleotide sequence ID" value="NZ_BDDI01000015.1"/>
</dbReference>
<evidence type="ECO:0000313" key="9">
    <source>
        <dbReference type="Proteomes" id="UP000567922"/>
    </source>
</evidence>
<accession>A0A839RJM7</accession>
<dbReference type="Pfam" id="PF00561">
    <property type="entry name" value="Abhydrolase_1"/>
    <property type="match status" value="1"/>
</dbReference>
<protein>
    <submittedName>
        <fullName evidence="8">Pimeloyl-ACP methyl ester carboxylesterase</fullName>
    </submittedName>
</protein>
<dbReference type="PANTHER" id="PTHR43248:SF29">
    <property type="entry name" value="TRIPEPTIDYL AMINOPEPTIDASE"/>
    <property type="match status" value="1"/>
</dbReference>
<feature type="chain" id="PRO_5032979754" evidence="5">
    <location>
        <begin position="24"/>
        <end position="478"/>
    </location>
</feature>